<dbReference type="Proteomes" id="UP000225448">
    <property type="component" value="Segment"/>
</dbReference>
<keyword evidence="2" id="KW-1185">Reference proteome</keyword>
<evidence type="ECO:0000313" key="1">
    <source>
        <dbReference type="EMBL" id="ARV76681.1"/>
    </source>
</evidence>
<name>A0A1Y0ST74_9CAUD</name>
<organism evidence="1 2">
    <name type="scientific">Pseudomonas phage Phabio</name>
    <dbReference type="NCBI Taxonomy" id="2006668"/>
    <lineage>
        <taxon>Viruses</taxon>
        <taxon>Duplodnaviria</taxon>
        <taxon>Heunggongvirae</taxon>
        <taxon>Uroviricota</taxon>
        <taxon>Caudoviricetes</taxon>
        <taxon>Chimalliviridae</taxon>
        <taxon>Phabiovirus</taxon>
        <taxon>Phabiovirus phabio</taxon>
    </lineage>
</organism>
<gene>
    <name evidence="1" type="ORF">PHABIO_50</name>
</gene>
<proteinExistence type="predicted"/>
<reference evidence="1 2" key="1">
    <citation type="submission" date="2017-05" db="EMBL/GenBank/DDBJ databases">
        <authorList>
            <person name="Song R."/>
            <person name="Chenine A.L."/>
            <person name="Ruprecht R.M."/>
        </authorList>
    </citation>
    <scope>NUCLEOTIDE SEQUENCE [LARGE SCALE GENOMIC DNA]</scope>
</reference>
<evidence type="ECO:0000313" key="2">
    <source>
        <dbReference type="Proteomes" id="UP000225448"/>
    </source>
</evidence>
<sequence length="123" mass="14495">MHYRSEIWVSQYKALMDLHLLNGGHMDNMEHLFGSEFGVKWERLDYGRGSQKELMLYTFHNPQTLDCIQFKVSTSDDGYVYELLKVVERGIVLCHGKEDQSINCLLKNMLWPTILAFDTIWFD</sequence>
<accession>A0A1Y0ST74</accession>
<protein>
    <submittedName>
        <fullName evidence="1">Uncharacterized protein</fullName>
    </submittedName>
</protein>
<dbReference type="EMBL" id="MF042360">
    <property type="protein sequence ID" value="ARV76681.1"/>
    <property type="molecule type" value="Genomic_DNA"/>
</dbReference>